<feature type="transmembrane region" description="Helical" evidence="1">
    <location>
        <begin position="192"/>
        <end position="211"/>
    </location>
</feature>
<feature type="transmembrane region" description="Helical" evidence="1">
    <location>
        <begin position="430"/>
        <end position="447"/>
    </location>
</feature>
<dbReference type="InterPro" id="IPR038731">
    <property type="entry name" value="RgtA/B/C-like"/>
</dbReference>
<dbReference type="Proteomes" id="UP000065511">
    <property type="component" value="Chromosome"/>
</dbReference>
<name>A0ABM5W541_9ENTE</name>
<feature type="transmembrane region" description="Helical" evidence="1">
    <location>
        <begin position="240"/>
        <end position="266"/>
    </location>
</feature>
<protein>
    <recommendedName>
        <fullName evidence="2">Glycosyltransferase RgtA/B/C/D-like domain-containing protein</fullName>
    </recommendedName>
</protein>
<feature type="transmembrane region" description="Helical" evidence="1">
    <location>
        <begin position="7"/>
        <end position="27"/>
    </location>
</feature>
<evidence type="ECO:0000259" key="2">
    <source>
        <dbReference type="Pfam" id="PF13231"/>
    </source>
</evidence>
<feature type="transmembrane region" description="Helical" evidence="1">
    <location>
        <begin position="39"/>
        <end position="57"/>
    </location>
</feature>
<feature type="transmembrane region" description="Helical" evidence="1">
    <location>
        <begin position="286"/>
        <end position="304"/>
    </location>
</feature>
<evidence type="ECO:0000256" key="1">
    <source>
        <dbReference type="SAM" id="Phobius"/>
    </source>
</evidence>
<proteinExistence type="predicted"/>
<sequence length="515" mass="59564">MKKTIFSILNGLFLLSILYTFYGTLRSSLLDISNINDKVWAFLLILFSIICILFIPTNTRSFIQKKLKQFFAFFKKNIAIITKLLFAVGIILQVIILYYIHVPIGWDVDGIHASVTELVKNSPDSIASIYLSKNPNNNLFFFLMYFISQIGNFFHQSLGNSWMFWQLTNTFFMDIGFIFIFLAAKNLFNKKIAYLSFYLAFIPLALSPWMLVVYTDTIMLPVISITLWIYSLTKKKHNNYLVIVLGGLIAISYLLKPSSIVFLIAYSMIKLFNLLTDPKKINLKKVLLITLLFCLPFAGTMKLFHLFEDHQKLIVLDRNQAKPWQHFVMMGLTGSGGFSEEDTRATISIPTKEGKVNYASEKIAERIKNYGFTGYTKFLMKKHFNNTDRGDFGWGQDGSAQIYVQSNDPIQIFLRDTYYQQGEKVKTVRLFMHLMWMITLVGLLFVTRKKFKNDQDDTLLAILKLTILGAFLYLLLFEGGRSRYLIQYLPFIYMLSANGFYLQFATIKKNKKALN</sequence>
<feature type="transmembrane region" description="Helical" evidence="1">
    <location>
        <begin position="488"/>
        <end position="507"/>
    </location>
</feature>
<gene>
    <name evidence="3" type="ORF">ATZ33_01785</name>
</gene>
<reference evidence="3 4" key="1">
    <citation type="submission" date="2015-12" db="EMBL/GenBank/DDBJ databases">
        <authorList>
            <person name="Lauer A."/>
            <person name="Humrighouse B."/>
            <person name="Loparev V."/>
            <person name="Shewmaker P.L."/>
            <person name="Whitney A.M."/>
            <person name="McLaughlin R.W."/>
        </authorList>
    </citation>
    <scope>NUCLEOTIDE SEQUENCE [LARGE SCALE GENOMIC DNA]</scope>
    <source>
        <strain evidence="3 4">LMG 23085</strain>
    </source>
</reference>
<dbReference type="EMBL" id="CP013614">
    <property type="protein sequence ID" value="ALS00151.1"/>
    <property type="molecule type" value="Genomic_DNA"/>
</dbReference>
<feature type="transmembrane region" description="Helical" evidence="1">
    <location>
        <begin position="217"/>
        <end position="233"/>
    </location>
</feature>
<feature type="transmembrane region" description="Helical" evidence="1">
    <location>
        <begin position="78"/>
        <end position="100"/>
    </location>
</feature>
<keyword evidence="1" id="KW-0812">Transmembrane</keyword>
<keyword evidence="1" id="KW-1133">Transmembrane helix</keyword>
<organism evidence="3 4">
    <name type="scientific">Enterococcus silesiacus</name>
    <dbReference type="NCBI Taxonomy" id="332949"/>
    <lineage>
        <taxon>Bacteria</taxon>
        <taxon>Bacillati</taxon>
        <taxon>Bacillota</taxon>
        <taxon>Bacilli</taxon>
        <taxon>Lactobacillales</taxon>
        <taxon>Enterococcaceae</taxon>
        <taxon>Enterococcus</taxon>
    </lineage>
</organism>
<evidence type="ECO:0000313" key="3">
    <source>
        <dbReference type="EMBL" id="ALS00151.1"/>
    </source>
</evidence>
<feature type="domain" description="Glycosyltransferase RgtA/B/C/D-like" evidence="2">
    <location>
        <begin position="171"/>
        <end position="296"/>
    </location>
</feature>
<accession>A0ABM5W541</accession>
<feature type="transmembrane region" description="Helical" evidence="1">
    <location>
        <begin position="162"/>
        <end position="183"/>
    </location>
</feature>
<keyword evidence="1" id="KW-0472">Membrane</keyword>
<feature type="transmembrane region" description="Helical" evidence="1">
    <location>
        <begin position="459"/>
        <end position="476"/>
    </location>
</feature>
<keyword evidence="4" id="KW-1185">Reference proteome</keyword>
<dbReference type="RefSeq" id="WP_071879144.1">
    <property type="nucleotide sequence ID" value="NZ_JXLC01000033.1"/>
</dbReference>
<dbReference type="Pfam" id="PF13231">
    <property type="entry name" value="PMT_2"/>
    <property type="match status" value="1"/>
</dbReference>
<evidence type="ECO:0000313" key="4">
    <source>
        <dbReference type="Proteomes" id="UP000065511"/>
    </source>
</evidence>